<dbReference type="PANTHER" id="PTHR46358:SF1">
    <property type="entry name" value="TONSOKU-LIKE PROTEIN"/>
    <property type="match status" value="1"/>
</dbReference>
<dbReference type="EMBL" id="BFAA01038009">
    <property type="protein sequence ID" value="GCB83026.1"/>
    <property type="molecule type" value="Genomic_DNA"/>
</dbReference>
<evidence type="ECO:0008006" key="6">
    <source>
        <dbReference type="Google" id="ProtNLM"/>
    </source>
</evidence>
<proteinExistence type="predicted"/>
<evidence type="ECO:0000256" key="2">
    <source>
        <dbReference type="ARBA" id="ARBA00022737"/>
    </source>
</evidence>
<dbReference type="InterPro" id="IPR052311">
    <property type="entry name" value="MMS22L-TONSL_complex_comp"/>
</dbReference>
<dbReference type="AlphaFoldDB" id="A0A401QCE6"/>
<dbReference type="STRING" id="75743.A0A401QCE6"/>
<comment type="caution">
    <text evidence="4">The sequence shown here is derived from an EMBL/GenBank/DDBJ whole genome shotgun (WGS) entry which is preliminary data.</text>
</comment>
<organism evidence="4 5">
    <name type="scientific">Scyliorhinus torazame</name>
    <name type="common">Cloudy catshark</name>
    <name type="synonym">Catulus torazame</name>
    <dbReference type="NCBI Taxonomy" id="75743"/>
    <lineage>
        <taxon>Eukaryota</taxon>
        <taxon>Metazoa</taxon>
        <taxon>Chordata</taxon>
        <taxon>Craniata</taxon>
        <taxon>Vertebrata</taxon>
        <taxon>Chondrichthyes</taxon>
        <taxon>Elasmobranchii</taxon>
        <taxon>Galeomorphii</taxon>
        <taxon>Galeoidea</taxon>
        <taxon>Carcharhiniformes</taxon>
        <taxon>Scyliorhinidae</taxon>
        <taxon>Scyliorhinus</taxon>
    </lineage>
</organism>
<keyword evidence="5" id="KW-1185">Reference proteome</keyword>
<evidence type="ECO:0000256" key="3">
    <source>
        <dbReference type="ARBA" id="ARBA00023242"/>
    </source>
</evidence>
<evidence type="ECO:0000313" key="4">
    <source>
        <dbReference type="EMBL" id="GCB83026.1"/>
    </source>
</evidence>
<dbReference type="Pfam" id="PF13516">
    <property type="entry name" value="LRR_6"/>
    <property type="match status" value="1"/>
</dbReference>
<dbReference type="GO" id="GO:0043596">
    <property type="term" value="C:nuclear replication fork"/>
    <property type="evidence" value="ECO:0007669"/>
    <property type="project" value="TreeGrafter"/>
</dbReference>
<protein>
    <recommendedName>
        <fullName evidence="6">CARMIL C-terminal domain-containing protein</fullName>
    </recommendedName>
</protein>
<dbReference type="SUPFAM" id="SSF52047">
    <property type="entry name" value="RNI-like"/>
    <property type="match status" value="1"/>
</dbReference>
<dbReference type="InterPro" id="IPR032675">
    <property type="entry name" value="LRR_dom_sf"/>
</dbReference>
<name>A0A401QCE6_SCYTO</name>
<keyword evidence="3" id="KW-0539">Nucleus</keyword>
<dbReference type="InterPro" id="IPR001611">
    <property type="entry name" value="Leu-rich_rpt"/>
</dbReference>
<dbReference type="Gene3D" id="3.80.10.10">
    <property type="entry name" value="Ribonuclease Inhibitor"/>
    <property type="match status" value="1"/>
</dbReference>
<dbReference type="GO" id="GO:0031297">
    <property type="term" value="P:replication fork processing"/>
    <property type="evidence" value="ECO:0007669"/>
    <property type="project" value="TreeGrafter"/>
</dbReference>
<keyword evidence="2" id="KW-0677">Repeat</keyword>
<dbReference type="PANTHER" id="PTHR46358">
    <property type="entry name" value="TONSOKU-LIKE PROTEIN"/>
    <property type="match status" value="1"/>
</dbReference>
<dbReference type="Proteomes" id="UP000288216">
    <property type="component" value="Unassembled WGS sequence"/>
</dbReference>
<evidence type="ECO:0000313" key="5">
    <source>
        <dbReference type="Proteomes" id="UP000288216"/>
    </source>
</evidence>
<reference evidence="4 5" key="1">
    <citation type="journal article" date="2018" name="Nat. Ecol. Evol.">
        <title>Shark genomes provide insights into elasmobranch evolution and the origin of vertebrates.</title>
        <authorList>
            <person name="Hara Y"/>
            <person name="Yamaguchi K"/>
            <person name="Onimaru K"/>
            <person name="Kadota M"/>
            <person name="Koyanagi M"/>
            <person name="Keeley SD"/>
            <person name="Tatsumi K"/>
            <person name="Tanaka K"/>
            <person name="Motone F"/>
            <person name="Kageyama Y"/>
            <person name="Nozu R"/>
            <person name="Adachi N"/>
            <person name="Nishimura O"/>
            <person name="Nakagawa R"/>
            <person name="Tanegashima C"/>
            <person name="Kiyatake I"/>
            <person name="Matsumoto R"/>
            <person name="Murakumo K"/>
            <person name="Nishida K"/>
            <person name="Terakita A"/>
            <person name="Kuratani S"/>
            <person name="Sato K"/>
            <person name="Hyodo S Kuraku.S."/>
        </authorList>
    </citation>
    <scope>NUCLEOTIDE SEQUENCE [LARGE SCALE GENOMIC DNA]</scope>
</reference>
<sequence>MDWGTNALRDVCDVFQVLAEVQSWDLPPLADRYKRACDSLALAEDSSMSKILQLQENGSSIDLSNLSLNKEQLTPILRALKFQTATRRLCLSANRLGDDAMDELLASLVTMPNLTLLDLSSNRITHEGLRKLCDPSTPSRDSPFQV</sequence>
<accession>A0A401QCE6</accession>
<evidence type="ECO:0000256" key="1">
    <source>
        <dbReference type="ARBA" id="ARBA00004123"/>
    </source>
</evidence>
<dbReference type="PROSITE" id="PS51450">
    <property type="entry name" value="LRR"/>
    <property type="match status" value="1"/>
</dbReference>
<comment type="subcellular location">
    <subcellularLocation>
        <location evidence="1">Nucleus</location>
    </subcellularLocation>
</comment>
<dbReference type="OrthoDB" id="8953011at2759"/>
<gene>
    <name evidence="4" type="ORF">scyTo_0024038</name>
</gene>
<dbReference type="GO" id="GO:0000724">
    <property type="term" value="P:double-strand break repair via homologous recombination"/>
    <property type="evidence" value="ECO:0007669"/>
    <property type="project" value="TreeGrafter"/>
</dbReference>